<name>A0AAV4FG60_9GAST</name>
<evidence type="ECO:0000313" key="2">
    <source>
        <dbReference type="Proteomes" id="UP000762676"/>
    </source>
</evidence>
<comment type="caution">
    <text evidence="1">The sequence shown here is derived from an EMBL/GenBank/DDBJ whole genome shotgun (WGS) entry which is preliminary data.</text>
</comment>
<proteinExistence type="predicted"/>
<organism evidence="1 2">
    <name type="scientific">Elysia marginata</name>
    <dbReference type="NCBI Taxonomy" id="1093978"/>
    <lineage>
        <taxon>Eukaryota</taxon>
        <taxon>Metazoa</taxon>
        <taxon>Spiralia</taxon>
        <taxon>Lophotrochozoa</taxon>
        <taxon>Mollusca</taxon>
        <taxon>Gastropoda</taxon>
        <taxon>Heterobranchia</taxon>
        <taxon>Euthyneura</taxon>
        <taxon>Panpulmonata</taxon>
        <taxon>Sacoglossa</taxon>
        <taxon>Placobranchoidea</taxon>
        <taxon>Plakobranchidae</taxon>
        <taxon>Elysia</taxon>
    </lineage>
</organism>
<gene>
    <name evidence="1" type="ORF">ElyMa_005695100</name>
</gene>
<protein>
    <submittedName>
        <fullName evidence="1">Uncharacterized protein</fullName>
    </submittedName>
</protein>
<evidence type="ECO:0000313" key="1">
    <source>
        <dbReference type="EMBL" id="GFR72031.1"/>
    </source>
</evidence>
<accession>A0AAV4FG60</accession>
<sequence length="173" mass="19838">MTLCTGLSLAPSVSSTVSHTHWVAGRRQTGDGISACCVWLHAENSQHDVRYARYCVVRWSEGLSLLAPVYGLLYPLRYVTRVLNFRNIVERQNRSEYGIGDDDDDDDDGNLEEKMIKEEEEWRISDILIYRRCEKIYDILLWTYAATADSAGDRHEDTQTDNPGQTEFILLLC</sequence>
<keyword evidence="2" id="KW-1185">Reference proteome</keyword>
<reference evidence="1 2" key="1">
    <citation type="journal article" date="2021" name="Elife">
        <title>Chloroplast acquisition without the gene transfer in kleptoplastic sea slugs, Plakobranchus ocellatus.</title>
        <authorList>
            <person name="Maeda T."/>
            <person name="Takahashi S."/>
            <person name="Yoshida T."/>
            <person name="Shimamura S."/>
            <person name="Takaki Y."/>
            <person name="Nagai Y."/>
            <person name="Toyoda A."/>
            <person name="Suzuki Y."/>
            <person name="Arimoto A."/>
            <person name="Ishii H."/>
            <person name="Satoh N."/>
            <person name="Nishiyama T."/>
            <person name="Hasebe M."/>
            <person name="Maruyama T."/>
            <person name="Minagawa J."/>
            <person name="Obokata J."/>
            <person name="Shigenobu S."/>
        </authorList>
    </citation>
    <scope>NUCLEOTIDE SEQUENCE [LARGE SCALE GENOMIC DNA]</scope>
</reference>
<dbReference type="Proteomes" id="UP000762676">
    <property type="component" value="Unassembled WGS sequence"/>
</dbReference>
<dbReference type="EMBL" id="BMAT01011396">
    <property type="protein sequence ID" value="GFR72031.1"/>
    <property type="molecule type" value="Genomic_DNA"/>
</dbReference>
<dbReference type="AlphaFoldDB" id="A0AAV4FG60"/>